<keyword evidence="9" id="KW-0732">Signal</keyword>
<dbReference type="InterPro" id="IPR029018">
    <property type="entry name" value="Hex-like_dom2"/>
</dbReference>
<protein>
    <recommendedName>
        <fullName evidence="3">beta-N-acetylhexosaminidase</fullName>
        <ecNumber evidence="3">3.2.1.52</ecNumber>
    </recommendedName>
</protein>
<dbReference type="AlphaFoldDB" id="A0A6N2Y3F4"/>
<keyword evidence="5 12" id="KW-0326">Glycosidase</keyword>
<keyword evidence="4 12" id="KW-0378">Hydrolase</keyword>
<reference evidence="12" key="1">
    <citation type="submission" date="2019-11" db="EMBL/GenBank/DDBJ databases">
        <authorList>
            <person name="Feng L."/>
        </authorList>
    </citation>
    <scope>NUCLEOTIDE SEQUENCE</scope>
    <source>
        <strain evidence="12">CramosumLFYP8</strain>
    </source>
</reference>
<evidence type="ECO:0000256" key="5">
    <source>
        <dbReference type="ARBA" id="ARBA00023295"/>
    </source>
</evidence>
<feature type="domain" description="Beta-hexosaminidase bacterial type N-terminal" evidence="11">
    <location>
        <begin position="215"/>
        <end position="348"/>
    </location>
</feature>
<keyword evidence="8" id="KW-0472">Membrane</keyword>
<feature type="signal peptide" evidence="9">
    <location>
        <begin position="1"/>
        <end position="27"/>
    </location>
</feature>
<dbReference type="GO" id="GO:0004563">
    <property type="term" value="F:beta-N-acetylhexosaminidase activity"/>
    <property type="evidence" value="ECO:0007669"/>
    <property type="project" value="UniProtKB-EC"/>
</dbReference>
<dbReference type="SUPFAM" id="SSF51445">
    <property type="entry name" value="(Trans)glycosidases"/>
    <property type="match status" value="1"/>
</dbReference>
<evidence type="ECO:0000313" key="12">
    <source>
        <dbReference type="EMBL" id="VYT60310.1"/>
    </source>
</evidence>
<dbReference type="Gene3D" id="3.20.20.80">
    <property type="entry name" value="Glycosidases"/>
    <property type="match status" value="1"/>
</dbReference>
<dbReference type="GO" id="GO:0030203">
    <property type="term" value="P:glycosaminoglycan metabolic process"/>
    <property type="evidence" value="ECO:0007669"/>
    <property type="project" value="TreeGrafter"/>
</dbReference>
<dbReference type="Pfam" id="PF02838">
    <property type="entry name" value="Glyco_hydro_20b"/>
    <property type="match status" value="1"/>
</dbReference>
<dbReference type="PRINTS" id="PR00738">
    <property type="entry name" value="GLHYDRLASE20"/>
</dbReference>
<dbReference type="EC" id="3.2.1.52" evidence="3"/>
<organism evidence="12">
    <name type="scientific">Thomasclavelia ramosa</name>
    <dbReference type="NCBI Taxonomy" id="1547"/>
    <lineage>
        <taxon>Bacteria</taxon>
        <taxon>Bacillati</taxon>
        <taxon>Bacillota</taxon>
        <taxon>Erysipelotrichia</taxon>
        <taxon>Erysipelotrichales</taxon>
        <taxon>Coprobacillaceae</taxon>
        <taxon>Thomasclavelia</taxon>
    </lineage>
</organism>
<evidence type="ECO:0000259" key="11">
    <source>
        <dbReference type="Pfam" id="PF02838"/>
    </source>
</evidence>
<evidence type="ECO:0000256" key="9">
    <source>
        <dbReference type="SAM" id="SignalP"/>
    </source>
</evidence>
<feature type="region of interest" description="Disordered" evidence="7">
    <location>
        <begin position="995"/>
        <end position="1018"/>
    </location>
</feature>
<dbReference type="PANTHER" id="PTHR22600">
    <property type="entry name" value="BETA-HEXOSAMINIDASE"/>
    <property type="match status" value="1"/>
</dbReference>
<dbReference type="InterPro" id="IPR015883">
    <property type="entry name" value="Glyco_hydro_20_cat"/>
</dbReference>
<dbReference type="Gene3D" id="2.60.120.260">
    <property type="entry name" value="Galactose-binding domain-like"/>
    <property type="match status" value="1"/>
</dbReference>
<dbReference type="Gene3D" id="1.20.1270.70">
    <property type="entry name" value="Designed single chain three-helix bundle"/>
    <property type="match status" value="1"/>
</dbReference>
<evidence type="ECO:0000256" key="8">
    <source>
        <dbReference type="SAM" id="Phobius"/>
    </source>
</evidence>
<dbReference type="Gene3D" id="1.20.1270.90">
    <property type="entry name" value="AF1782-like"/>
    <property type="match status" value="2"/>
</dbReference>
<comment type="catalytic activity">
    <reaction evidence="1">
        <text>Hydrolysis of terminal non-reducing N-acetyl-D-hexosamine residues in N-acetyl-beta-D-hexosaminides.</text>
        <dbReference type="EC" id="3.2.1.52"/>
    </reaction>
</comment>
<dbReference type="InterPro" id="IPR008979">
    <property type="entry name" value="Galactose-bd-like_sf"/>
</dbReference>
<feature type="active site" description="Proton donor" evidence="6">
    <location>
        <position position="494"/>
    </location>
</feature>
<feature type="domain" description="Glycoside hydrolase family 20 catalytic" evidence="10">
    <location>
        <begin position="354"/>
        <end position="684"/>
    </location>
</feature>
<dbReference type="GO" id="GO:0005975">
    <property type="term" value="P:carbohydrate metabolic process"/>
    <property type="evidence" value="ECO:0007669"/>
    <property type="project" value="InterPro"/>
</dbReference>
<evidence type="ECO:0000256" key="1">
    <source>
        <dbReference type="ARBA" id="ARBA00001231"/>
    </source>
</evidence>
<dbReference type="GeneID" id="64196227"/>
<sequence length="1050" mass="118357">MKKKKRLLPIVMASLMAMSINVGPLKAADAPLITNPSFEHEIDKNEVQLYKAVRTDEKAFDGKYSIKVGNPKPENPSEVPIWRYNYGKGSVNVIFHNVEPNTTYKITTHYWNESGVKMSTGVLDIEGKHTTSPWQLASNIQTNQKVSTEWQTNEHTITTGPRTNEIYGFAYMEWTGNDLGSGVFYIDDFKIEKVENKTVEEKASINYDADFSEFPETVPAVQNFEKNGNEIYKLNTAKQVFSTDEFSKAKTQYLADSMVKKGLIKDYTIKTVTDASQGEGIVLVKQPITFELPAAVTTSKIDAYQIDIDQDKTVIHSDYIQGIQNGAMTILQAFAQRKSLPAGSVQDYSDQVVRGLQVDSGRRYYSIQWLKDQIEQMAYYKQNILQLRLKDNEGIRYDSKIAADFVDRKGGFWTQEEVDELVSYAAKFNIEVIPEIDFPGHAEQEANFHSGWCIPGSTKALDFSKQEVREYMISVYKEAADFFHAKTIHIGGDEYFQSGYTTAGKTVLQEWARQVTGNEAATDHDAIKLFFNEAGDELIKQNLKVLVWNDNIFDLGGIVPLDSRLIVDFWAGGMYGSIKASTTANAGYTIMSSSSSNYHDLWPQQGQSKLDRPLPKRTYEEFTRYHYSKSSYHYGNDEVLTENLDKSLGQVFPIWDDAHGYVPEYILTRTLFPRYAGFALKTWGAEYQKEMDYESFERLMYTLGSPRDDLFTQSKINYNKTDLDLVINKIETALADKTTTNTAVQENIDNLNAMISDVKANPANYQKDSFYTDIINDLIYNYENVEYVVVKKNLLNIAIEEALKVTEAELNTIVPAVVTEFKAALAEAQQINGTSLATQEEVNASFDRLSDVMQKLSFKKGDKTDLENLIKKIAKLNAEDYLTSTWNAMLPVLDEAKVVVNNQNALEPEVQEAHDKLVRAFLQLRLKPNKDALNELINKAESLNSAEYTSESWAALANILIDVKAVAANEVATVTEIETAYDNLQNAINNLVKVTPAEPTTPNTPDANKKDDVKQGNVKTGDNTNIALYTSLFIMGALVLPLVLKKKRHN</sequence>
<keyword evidence="8" id="KW-0812">Transmembrane</keyword>
<proteinExistence type="inferred from homology"/>
<dbReference type="PANTHER" id="PTHR22600:SF57">
    <property type="entry name" value="BETA-N-ACETYLHEXOSAMINIDASE"/>
    <property type="match status" value="1"/>
</dbReference>
<evidence type="ECO:0000256" key="2">
    <source>
        <dbReference type="ARBA" id="ARBA00006285"/>
    </source>
</evidence>
<evidence type="ECO:0000259" key="10">
    <source>
        <dbReference type="Pfam" id="PF00728"/>
    </source>
</evidence>
<comment type="similarity">
    <text evidence="2">Belongs to the glycosyl hydrolase 20 family.</text>
</comment>
<evidence type="ECO:0000256" key="3">
    <source>
        <dbReference type="ARBA" id="ARBA00012663"/>
    </source>
</evidence>
<gene>
    <name evidence="12" type="primary">exo I_1</name>
    <name evidence="12" type="ORF">CRLFYP8_01479</name>
</gene>
<dbReference type="Pfam" id="PF00728">
    <property type="entry name" value="Glyco_hydro_20"/>
    <property type="match status" value="1"/>
</dbReference>
<dbReference type="Gene3D" id="3.30.379.10">
    <property type="entry name" value="Chitobiase/beta-hexosaminidase domain 2-like"/>
    <property type="match status" value="1"/>
</dbReference>
<dbReference type="InterPro" id="IPR017853">
    <property type="entry name" value="GH"/>
</dbReference>
<feature type="transmembrane region" description="Helical" evidence="8">
    <location>
        <begin position="1026"/>
        <end position="1044"/>
    </location>
</feature>
<name>A0A6N2Y3F4_9FIRM</name>
<accession>A0A6N2Y3F4</accession>
<feature type="chain" id="PRO_5026688826" description="beta-N-acetylhexosaminidase" evidence="9">
    <location>
        <begin position="28"/>
        <end position="1050"/>
    </location>
</feature>
<dbReference type="EMBL" id="CACRTL010000011">
    <property type="protein sequence ID" value="VYT60310.1"/>
    <property type="molecule type" value="Genomic_DNA"/>
</dbReference>
<dbReference type="SUPFAM" id="SSF49785">
    <property type="entry name" value="Galactose-binding domain-like"/>
    <property type="match status" value="1"/>
</dbReference>
<evidence type="ECO:0000256" key="4">
    <source>
        <dbReference type="ARBA" id="ARBA00022801"/>
    </source>
</evidence>
<keyword evidence="8" id="KW-1133">Transmembrane helix</keyword>
<dbReference type="SUPFAM" id="SSF55545">
    <property type="entry name" value="beta-N-acetylhexosaminidase-like domain"/>
    <property type="match status" value="1"/>
</dbReference>
<dbReference type="RefSeq" id="WP_009300817.1">
    <property type="nucleotide sequence ID" value="NZ_CACRTL010000011.1"/>
</dbReference>
<dbReference type="InterPro" id="IPR015882">
    <property type="entry name" value="HEX_bac_N"/>
</dbReference>
<evidence type="ECO:0000256" key="6">
    <source>
        <dbReference type="PIRSR" id="PIRSR625705-1"/>
    </source>
</evidence>
<dbReference type="InterPro" id="IPR025705">
    <property type="entry name" value="Beta_hexosaminidase_sua/sub"/>
</dbReference>
<dbReference type="GO" id="GO:0016020">
    <property type="term" value="C:membrane"/>
    <property type="evidence" value="ECO:0007669"/>
    <property type="project" value="TreeGrafter"/>
</dbReference>
<evidence type="ECO:0000256" key="7">
    <source>
        <dbReference type="SAM" id="MobiDB-lite"/>
    </source>
</evidence>
<dbReference type="Pfam" id="PF07554">
    <property type="entry name" value="FIVAR"/>
    <property type="match status" value="3"/>
</dbReference>